<comment type="caution">
    <text evidence="2">The sequence shown here is derived from an EMBL/GenBank/DDBJ whole genome shotgun (WGS) entry which is preliminary data.</text>
</comment>
<dbReference type="InterPro" id="IPR018490">
    <property type="entry name" value="cNMP-bd_dom_sf"/>
</dbReference>
<organism evidence="2 3">
    <name type="scientific">Pedobacter puniceum</name>
    <dbReference type="NCBI Taxonomy" id="2666136"/>
    <lineage>
        <taxon>Bacteria</taxon>
        <taxon>Pseudomonadati</taxon>
        <taxon>Bacteroidota</taxon>
        <taxon>Sphingobacteriia</taxon>
        <taxon>Sphingobacteriales</taxon>
        <taxon>Sphingobacteriaceae</taxon>
        <taxon>Pedobacter</taxon>
    </lineage>
</organism>
<gene>
    <name evidence="2" type="ORF">GJJ64_02455</name>
</gene>
<dbReference type="SUPFAM" id="SSF51206">
    <property type="entry name" value="cAMP-binding domain-like"/>
    <property type="match status" value="1"/>
</dbReference>
<dbReference type="InterPro" id="IPR014710">
    <property type="entry name" value="RmlC-like_jellyroll"/>
</dbReference>
<keyword evidence="3" id="KW-1185">Reference proteome</keyword>
<sequence length="207" mass="24305">MNLKDIEILKTQYLKEMTRLLNFSEEELAVIHSLNIFRAYKKGTILLKEGQFSKTSYYLIKGCLRSYYLVDGEEKITAFFTENEQFSPSCIITNKPSEHYVACVEDCLVSIGTPESEKMMLERFPRFEKICRLYSEELLVKQQTAFDHFKIASPEQRYMNFVSSRPDLLQRVPQYQIASYLGLTPQSLSRIRKRLVKTEQYLHKVAI</sequence>
<dbReference type="CDD" id="cd00038">
    <property type="entry name" value="CAP_ED"/>
    <property type="match status" value="1"/>
</dbReference>
<dbReference type="AlphaFoldDB" id="A0A7K0FJ85"/>
<feature type="domain" description="Cyclic nucleotide-binding" evidence="1">
    <location>
        <begin position="19"/>
        <end position="107"/>
    </location>
</feature>
<proteinExistence type="predicted"/>
<name>A0A7K0FJ85_9SPHI</name>
<dbReference type="Proteomes" id="UP000462931">
    <property type="component" value="Unassembled WGS sequence"/>
</dbReference>
<accession>A0A7K0FJ85</accession>
<protein>
    <submittedName>
        <fullName evidence="2">Cyclic nucleotide-binding domain-containing protein</fullName>
    </submittedName>
</protein>
<dbReference type="InterPro" id="IPR000595">
    <property type="entry name" value="cNMP-bd_dom"/>
</dbReference>
<dbReference type="RefSeq" id="WP_154286171.1">
    <property type="nucleotide sequence ID" value="NZ_WKJI01000001.1"/>
</dbReference>
<dbReference type="Gene3D" id="2.60.120.10">
    <property type="entry name" value="Jelly Rolls"/>
    <property type="match status" value="1"/>
</dbReference>
<dbReference type="Pfam" id="PF00027">
    <property type="entry name" value="cNMP_binding"/>
    <property type="match status" value="1"/>
</dbReference>
<dbReference type="PROSITE" id="PS50042">
    <property type="entry name" value="CNMP_BINDING_3"/>
    <property type="match status" value="1"/>
</dbReference>
<evidence type="ECO:0000313" key="2">
    <source>
        <dbReference type="EMBL" id="MRX46039.1"/>
    </source>
</evidence>
<evidence type="ECO:0000259" key="1">
    <source>
        <dbReference type="PROSITE" id="PS50042"/>
    </source>
</evidence>
<reference evidence="2 3" key="1">
    <citation type="submission" date="2019-11" db="EMBL/GenBank/DDBJ databases">
        <authorList>
            <person name="Cheng Q."/>
            <person name="Yang Z."/>
        </authorList>
    </citation>
    <scope>NUCLEOTIDE SEQUENCE [LARGE SCALE GENOMIC DNA]</scope>
    <source>
        <strain evidence="2 3">HX-22-1</strain>
    </source>
</reference>
<evidence type="ECO:0000313" key="3">
    <source>
        <dbReference type="Proteomes" id="UP000462931"/>
    </source>
</evidence>
<dbReference type="EMBL" id="WKJI01000001">
    <property type="protein sequence ID" value="MRX46039.1"/>
    <property type="molecule type" value="Genomic_DNA"/>
</dbReference>